<reference evidence="5 6" key="1">
    <citation type="submission" date="2020-05" db="EMBL/GenBank/DDBJ databases">
        <title>Complete genome sequence of Gemmatimonas greenlandica TET16.</title>
        <authorList>
            <person name="Zeng Y."/>
        </authorList>
    </citation>
    <scope>NUCLEOTIDE SEQUENCE [LARGE SCALE GENOMIC DNA]</scope>
    <source>
        <strain evidence="5 6">TET16</strain>
    </source>
</reference>
<feature type="domain" description="Solute-binding protein family 5" evidence="4">
    <location>
        <begin position="41"/>
        <end position="394"/>
    </location>
</feature>
<dbReference type="GO" id="GO:0030288">
    <property type="term" value="C:outer membrane-bounded periplasmic space"/>
    <property type="evidence" value="ECO:0007669"/>
    <property type="project" value="UniProtKB-ARBA"/>
</dbReference>
<dbReference type="InterPro" id="IPR039424">
    <property type="entry name" value="SBP_5"/>
</dbReference>
<gene>
    <name evidence="5" type="ORF">HKW67_04160</name>
</gene>
<dbReference type="GO" id="GO:0043190">
    <property type="term" value="C:ATP-binding cassette (ABC) transporter complex"/>
    <property type="evidence" value="ECO:0007669"/>
    <property type="project" value="InterPro"/>
</dbReference>
<comment type="similarity">
    <text evidence="1">Belongs to the bacterial solute-binding protein 5 family.</text>
</comment>
<dbReference type="RefSeq" id="WP_171224193.1">
    <property type="nucleotide sequence ID" value="NZ_CP053085.1"/>
</dbReference>
<evidence type="ECO:0000313" key="6">
    <source>
        <dbReference type="Proteomes" id="UP000500938"/>
    </source>
</evidence>
<evidence type="ECO:0000256" key="2">
    <source>
        <dbReference type="ARBA" id="ARBA00022448"/>
    </source>
</evidence>
<dbReference type="KEGG" id="ggr:HKW67_04160"/>
<dbReference type="EMBL" id="CP053085">
    <property type="protein sequence ID" value="QJR34765.1"/>
    <property type="molecule type" value="Genomic_DNA"/>
</dbReference>
<dbReference type="CDD" id="cd08513">
    <property type="entry name" value="PBP2_thermophilic_Hb8_like"/>
    <property type="match status" value="1"/>
</dbReference>
<dbReference type="Gene3D" id="3.90.76.10">
    <property type="entry name" value="Dipeptide-binding Protein, Domain 1"/>
    <property type="match status" value="1"/>
</dbReference>
<dbReference type="SUPFAM" id="SSF53850">
    <property type="entry name" value="Periplasmic binding protein-like II"/>
    <property type="match status" value="1"/>
</dbReference>
<evidence type="ECO:0000256" key="3">
    <source>
        <dbReference type="ARBA" id="ARBA00022729"/>
    </source>
</evidence>
<evidence type="ECO:0000256" key="1">
    <source>
        <dbReference type="ARBA" id="ARBA00005695"/>
    </source>
</evidence>
<dbReference type="Pfam" id="PF00496">
    <property type="entry name" value="SBP_bac_5"/>
    <property type="match status" value="1"/>
</dbReference>
<dbReference type="InterPro" id="IPR030678">
    <property type="entry name" value="Peptide/Ni-bd"/>
</dbReference>
<dbReference type="Proteomes" id="UP000500938">
    <property type="component" value="Chromosome"/>
</dbReference>
<dbReference type="PANTHER" id="PTHR30290">
    <property type="entry name" value="PERIPLASMIC BINDING COMPONENT OF ABC TRANSPORTER"/>
    <property type="match status" value="1"/>
</dbReference>
<dbReference type="PIRSF" id="PIRSF002741">
    <property type="entry name" value="MppA"/>
    <property type="match status" value="1"/>
</dbReference>
<keyword evidence="3" id="KW-0732">Signal</keyword>
<sequence>MASGADLESGNPLVTVHPLSRQLQRHALFVTLVKLDSALQPEPYLARAWQWDPSRRAVTFRLFVGLKWHDGTPTTAADVAFTMAAARDTMLGSPRAGDVAVMDSVLALNDSTVRIVFRDPRAALPTVLAELPIVPRHLLDSVPRARWRAHPYSTAPVGNGPFRFVSRTAGRQWRFARNAEFPAALGGPPHTPHIVVAVVDEAATKFAGLVSGELDVAGVSPTMAHLVERDPSLLLMTPPSLFSTVLAFNTTRAPFDDARVRRALSLSIDRVRLVRAAVAGFATPAAGAIPPGLPYSTAGAPALDTIQADSLLDAAGWTRVRAGAARTRRGTALEVTLLTVGGGDMAVEQLVQADLAARGVALTLRVMELSSFLATVRAPVKHFDVVLTGIPGDIALGHVSAMFATAQRGGALDYTGLHTALLDSKLAAARGATPAAAAAAWQAVAAELDATMPVAWLFHARGVQGRSRRLKGVTMDLRGELVSVARWTREDTP</sequence>
<accession>A0A6M4IL28</accession>
<keyword evidence="2" id="KW-0813">Transport</keyword>
<dbReference type="GO" id="GO:0015833">
    <property type="term" value="P:peptide transport"/>
    <property type="evidence" value="ECO:0007669"/>
    <property type="project" value="TreeGrafter"/>
</dbReference>
<proteinExistence type="inferred from homology"/>
<organism evidence="5 6">
    <name type="scientific">Gemmatimonas groenlandica</name>
    <dbReference type="NCBI Taxonomy" id="2732249"/>
    <lineage>
        <taxon>Bacteria</taxon>
        <taxon>Pseudomonadati</taxon>
        <taxon>Gemmatimonadota</taxon>
        <taxon>Gemmatimonadia</taxon>
        <taxon>Gemmatimonadales</taxon>
        <taxon>Gemmatimonadaceae</taxon>
        <taxon>Gemmatimonas</taxon>
    </lineage>
</organism>
<dbReference type="PANTHER" id="PTHR30290:SF9">
    <property type="entry name" value="OLIGOPEPTIDE-BINDING PROTEIN APPA"/>
    <property type="match status" value="1"/>
</dbReference>
<dbReference type="AlphaFoldDB" id="A0A6M4IL28"/>
<protein>
    <submittedName>
        <fullName evidence="5">Peptide ABC transporter substrate-binding protein</fullName>
    </submittedName>
</protein>
<evidence type="ECO:0000259" key="4">
    <source>
        <dbReference type="Pfam" id="PF00496"/>
    </source>
</evidence>
<dbReference type="Gene3D" id="3.10.105.10">
    <property type="entry name" value="Dipeptide-binding Protein, Domain 3"/>
    <property type="match status" value="1"/>
</dbReference>
<name>A0A6M4IL28_9BACT</name>
<dbReference type="InterPro" id="IPR000914">
    <property type="entry name" value="SBP_5_dom"/>
</dbReference>
<evidence type="ECO:0000313" key="5">
    <source>
        <dbReference type="EMBL" id="QJR34765.1"/>
    </source>
</evidence>
<keyword evidence="6" id="KW-1185">Reference proteome</keyword>
<dbReference type="Gene3D" id="3.40.190.10">
    <property type="entry name" value="Periplasmic binding protein-like II"/>
    <property type="match status" value="1"/>
</dbReference>
<dbReference type="GO" id="GO:1904680">
    <property type="term" value="F:peptide transmembrane transporter activity"/>
    <property type="evidence" value="ECO:0007669"/>
    <property type="project" value="TreeGrafter"/>
</dbReference>